<evidence type="ECO:0000313" key="2">
    <source>
        <dbReference type="EMBL" id="KDQ06700.1"/>
    </source>
</evidence>
<evidence type="ECO:0008006" key="4">
    <source>
        <dbReference type="Google" id="ProtNLM"/>
    </source>
</evidence>
<dbReference type="Gene3D" id="3.80.10.10">
    <property type="entry name" value="Ribonuclease Inhibitor"/>
    <property type="match status" value="1"/>
</dbReference>
<sequence>MSSLKLPNELIDLIIDHLHNDKPMLEICALVCRGWVAPSRFHLFRRISVLPDGVGEFTSLCDSPFSTIPRANTHSLVFCPGVNNPALNRLLTWRSVDGQKTLAAILSQLRTLELSYVGWWTLSAPAKKILAQFQSLRELTAFYVVFETRDQFFTLLGAFPNLEILTLSDCSFQCQEAATNPGDPNLNAALPPRLHTIRMRGLGHRGVAVVDAIALLPCHSLRAFDFSVSYFPSADLAYGAAAAIGKLVASAGQSLEAFSAEVKDRFNLSDGTDLYGCFELIDLTKNTSLQRIGLHIKDNRRVLPFLGQLADATISSKFFIPTLQSLKIEDLPTLLINWDALDVLLQHPYFSALSELKYSVTAPVFKEDVRGQPLSSFTGVPNWGSNAHKTMLKNIEDFGAQLPLCRARGILRPRESYSWQGGRIDRANWDQVTSDDGDDMEGVSDANNANEADSALSA</sequence>
<organism evidence="2 3">
    <name type="scientific">Botryobasidium botryosum (strain FD-172 SS1)</name>
    <dbReference type="NCBI Taxonomy" id="930990"/>
    <lineage>
        <taxon>Eukaryota</taxon>
        <taxon>Fungi</taxon>
        <taxon>Dikarya</taxon>
        <taxon>Basidiomycota</taxon>
        <taxon>Agaricomycotina</taxon>
        <taxon>Agaricomycetes</taxon>
        <taxon>Cantharellales</taxon>
        <taxon>Botryobasidiaceae</taxon>
        <taxon>Botryobasidium</taxon>
    </lineage>
</organism>
<dbReference type="AlphaFoldDB" id="A0A067LWM7"/>
<feature type="compositionally biased region" description="Low complexity" evidence="1">
    <location>
        <begin position="444"/>
        <end position="458"/>
    </location>
</feature>
<dbReference type="InParanoid" id="A0A067LWM7"/>
<dbReference type="InterPro" id="IPR032675">
    <property type="entry name" value="LRR_dom_sf"/>
</dbReference>
<accession>A0A067LWM7</accession>
<reference evidence="3" key="1">
    <citation type="journal article" date="2014" name="Proc. Natl. Acad. Sci. U.S.A.">
        <title>Extensive sampling of basidiomycete genomes demonstrates inadequacy of the white-rot/brown-rot paradigm for wood decay fungi.</title>
        <authorList>
            <person name="Riley R."/>
            <person name="Salamov A.A."/>
            <person name="Brown D.W."/>
            <person name="Nagy L.G."/>
            <person name="Floudas D."/>
            <person name="Held B.W."/>
            <person name="Levasseur A."/>
            <person name="Lombard V."/>
            <person name="Morin E."/>
            <person name="Otillar R."/>
            <person name="Lindquist E.A."/>
            <person name="Sun H."/>
            <person name="LaButti K.M."/>
            <person name="Schmutz J."/>
            <person name="Jabbour D."/>
            <person name="Luo H."/>
            <person name="Baker S.E."/>
            <person name="Pisabarro A.G."/>
            <person name="Walton J.D."/>
            <person name="Blanchette R.A."/>
            <person name="Henrissat B."/>
            <person name="Martin F."/>
            <person name="Cullen D."/>
            <person name="Hibbett D.S."/>
            <person name="Grigoriev I.V."/>
        </authorList>
    </citation>
    <scope>NUCLEOTIDE SEQUENCE [LARGE SCALE GENOMIC DNA]</scope>
    <source>
        <strain evidence="3">FD-172 SS1</strain>
    </source>
</reference>
<dbReference type="STRING" id="930990.A0A067LWM7"/>
<proteinExistence type="predicted"/>
<feature type="compositionally biased region" description="Acidic residues" evidence="1">
    <location>
        <begin position="433"/>
        <end position="442"/>
    </location>
</feature>
<dbReference type="OrthoDB" id="2977329at2759"/>
<dbReference type="Proteomes" id="UP000027195">
    <property type="component" value="Unassembled WGS sequence"/>
</dbReference>
<dbReference type="EMBL" id="KL198126">
    <property type="protein sequence ID" value="KDQ06700.1"/>
    <property type="molecule type" value="Genomic_DNA"/>
</dbReference>
<keyword evidence="3" id="KW-1185">Reference proteome</keyword>
<dbReference type="HOGENOM" id="CLU_036316_2_0_1"/>
<name>A0A067LWM7_BOTB1</name>
<feature type="region of interest" description="Disordered" evidence="1">
    <location>
        <begin position="428"/>
        <end position="458"/>
    </location>
</feature>
<dbReference type="SUPFAM" id="SSF52047">
    <property type="entry name" value="RNI-like"/>
    <property type="match status" value="1"/>
</dbReference>
<evidence type="ECO:0000256" key="1">
    <source>
        <dbReference type="SAM" id="MobiDB-lite"/>
    </source>
</evidence>
<protein>
    <recommendedName>
        <fullName evidence="4">F-box domain-containing protein</fullName>
    </recommendedName>
</protein>
<evidence type="ECO:0000313" key="3">
    <source>
        <dbReference type="Proteomes" id="UP000027195"/>
    </source>
</evidence>
<gene>
    <name evidence="2" type="ORF">BOTBODRAFT_181355</name>
</gene>